<dbReference type="PANTHER" id="PTHR47976">
    <property type="entry name" value="G-TYPE LECTIN S-RECEPTOR-LIKE SERINE/THREONINE-PROTEIN KINASE SD2-5"/>
    <property type="match status" value="1"/>
</dbReference>
<dbReference type="Pfam" id="PF07714">
    <property type="entry name" value="PK_Tyr_Ser-Thr"/>
    <property type="match status" value="1"/>
</dbReference>
<dbReference type="Pfam" id="PF00954">
    <property type="entry name" value="S_locus_glycop"/>
    <property type="match status" value="1"/>
</dbReference>
<proteinExistence type="predicted"/>
<dbReference type="GO" id="GO:0004672">
    <property type="term" value="F:protein kinase activity"/>
    <property type="evidence" value="ECO:0007669"/>
    <property type="project" value="InterPro"/>
</dbReference>
<evidence type="ECO:0000259" key="6">
    <source>
        <dbReference type="PROSITE" id="PS50927"/>
    </source>
</evidence>
<dbReference type="EMBL" id="JRKL02003151">
    <property type="protein sequence ID" value="KAF3956245.1"/>
    <property type="molecule type" value="Genomic_DNA"/>
</dbReference>
<dbReference type="Gene3D" id="1.10.510.10">
    <property type="entry name" value="Transferase(Phosphotransferase) domain 1"/>
    <property type="match status" value="1"/>
</dbReference>
<dbReference type="SMART" id="SM00108">
    <property type="entry name" value="B_lectin"/>
    <property type="match status" value="1"/>
</dbReference>
<accession>A0A8J4VHI4</accession>
<dbReference type="GO" id="GO:0005524">
    <property type="term" value="F:ATP binding"/>
    <property type="evidence" value="ECO:0007669"/>
    <property type="project" value="InterPro"/>
</dbReference>
<keyword evidence="2" id="KW-1015">Disulfide bond</keyword>
<dbReference type="InterPro" id="IPR001245">
    <property type="entry name" value="Ser-Thr/Tyr_kinase_cat_dom"/>
</dbReference>
<keyword evidence="3" id="KW-0325">Glycoprotein</keyword>
<dbReference type="FunFam" id="2.90.10.10:FF:000006">
    <property type="entry name" value="Serine/threonine-protein kinase"/>
    <property type="match status" value="1"/>
</dbReference>
<dbReference type="InterPro" id="IPR001480">
    <property type="entry name" value="Bulb-type_lectin_dom"/>
</dbReference>
<dbReference type="AlphaFoldDB" id="A0A8J4VHI4"/>
<dbReference type="InterPro" id="IPR051343">
    <property type="entry name" value="G-type_lectin_kinases/EP1-like"/>
</dbReference>
<dbReference type="GO" id="GO:0048544">
    <property type="term" value="P:recognition of pollen"/>
    <property type="evidence" value="ECO:0007669"/>
    <property type="project" value="InterPro"/>
</dbReference>
<dbReference type="InterPro" id="IPR036426">
    <property type="entry name" value="Bulb-type_lectin_dom_sf"/>
</dbReference>
<dbReference type="SUPFAM" id="SSF56112">
    <property type="entry name" value="Protein kinase-like (PK-like)"/>
    <property type="match status" value="1"/>
</dbReference>
<dbReference type="Pfam" id="PF01453">
    <property type="entry name" value="B_lectin"/>
    <property type="match status" value="1"/>
</dbReference>
<feature type="signal peptide" evidence="5">
    <location>
        <begin position="1"/>
        <end position="21"/>
    </location>
</feature>
<comment type="caution">
    <text evidence="7">The sequence shown here is derived from an EMBL/GenBank/DDBJ whole genome shotgun (WGS) entry which is preliminary data.</text>
</comment>
<keyword evidence="1 5" id="KW-0732">Signal</keyword>
<feature type="chain" id="PRO_5035319302" description="Bulb-type lectin domain-containing protein" evidence="5">
    <location>
        <begin position="22"/>
        <end position="688"/>
    </location>
</feature>
<sequence>MASIPVLPLLLVFLLPVHANAQRNQSNSNIILLGSSLSPNANCTSWLSPSGLFAFGFYPQDDGFAIGIWLVNQTEKTIIWTANRDDPPVSSSATLNLTIDGKLLLITEQGRELSIIDVDQDDRPATSAAMLDAGNFVLYNHSNVIIWDSFDFPTDTIIGGQNISGGMNLVSSVSISDHSSGSYSLNMQSDGNLVAYPVNSSDDSNDAYWSSDTYNGDYYSRLTLTRLGVLFLPERLGGRILANSSYPDKNGTTIYRATLDADGIFRLYLHHFKSDNSSSMLMKWSALHNQCEVSGFCGLNSYCSGMGSKADCNCYPGFDFINTSNKFLGCHQSYNEDDCIRSEDPSMLYNITSLQNVWWSDHPYSVIPMEEEGCGKSCLEDCNCGAVLYTGAKCSKYKLPLRYGRIKNENKSTMAFFRESNGNTEILDRPRQVHKVLIESKRSLILILSIILGLVSCLCFVLATSTILVYRHKFDRYRKLSENVNLGLAEEFTLQSFSYNELEIATDGFKEELGRGSFGAVYKGTISKGDKIISVKRLENAISDFGFAKILMSNQSRATIGAEGASAYLAPEWQKNPLISLQTDIYSFGIVLLEIVCCRRSIEVNVSTADEIILSNWVYNCFAAGELAKLVKDENVDTMTLERTVKVGLWCVQEDPALRPFMKNVILMLEGTIEIPVPPSPVHSIVVH</sequence>
<evidence type="ECO:0000256" key="3">
    <source>
        <dbReference type="ARBA" id="ARBA00023180"/>
    </source>
</evidence>
<keyword evidence="8" id="KW-1185">Reference proteome</keyword>
<gene>
    <name evidence="7" type="ORF">CMV_018609</name>
</gene>
<keyword evidence="4" id="KW-0812">Transmembrane</keyword>
<evidence type="ECO:0000256" key="4">
    <source>
        <dbReference type="SAM" id="Phobius"/>
    </source>
</evidence>
<protein>
    <recommendedName>
        <fullName evidence="6">Bulb-type lectin domain-containing protein</fullName>
    </recommendedName>
</protein>
<evidence type="ECO:0000313" key="8">
    <source>
        <dbReference type="Proteomes" id="UP000737018"/>
    </source>
</evidence>
<feature type="domain" description="Bulb-type lectin" evidence="6">
    <location>
        <begin position="28"/>
        <end position="151"/>
    </location>
</feature>
<dbReference type="Gene3D" id="2.90.10.10">
    <property type="entry name" value="Bulb-type lectin domain"/>
    <property type="match status" value="2"/>
</dbReference>
<feature type="transmembrane region" description="Helical" evidence="4">
    <location>
        <begin position="444"/>
        <end position="470"/>
    </location>
</feature>
<dbReference type="OrthoDB" id="1668230at2759"/>
<name>A0A8J4VHI4_9ROSI</name>
<keyword evidence="4" id="KW-0472">Membrane</keyword>
<evidence type="ECO:0000256" key="2">
    <source>
        <dbReference type="ARBA" id="ARBA00023157"/>
    </source>
</evidence>
<evidence type="ECO:0000256" key="5">
    <source>
        <dbReference type="SAM" id="SignalP"/>
    </source>
</evidence>
<evidence type="ECO:0000313" key="7">
    <source>
        <dbReference type="EMBL" id="KAF3956245.1"/>
    </source>
</evidence>
<evidence type="ECO:0000256" key="1">
    <source>
        <dbReference type="ARBA" id="ARBA00022729"/>
    </source>
</evidence>
<keyword evidence="4" id="KW-1133">Transmembrane helix</keyword>
<dbReference type="Proteomes" id="UP000737018">
    <property type="component" value="Unassembled WGS sequence"/>
</dbReference>
<dbReference type="SUPFAM" id="SSF51110">
    <property type="entry name" value="alpha-D-mannose-specific plant lectins"/>
    <property type="match status" value="2"/>
</dbReference>
<dbReference type="CDD" id="cd00028">
    <property type="entry name" value="B_lectin"/>
    <property type="match status" value="1"/>
</dbReference>
<reference evidence="7" key="1">
    <citation type="submission" date="2020-03" db="EMBL/GenBank/DDBJ databases">
        <title>Castanea mollissima Vanexum genome sequencing.</title>
        <authorList>
            <person name="Staton M."/>
        </authorList>
    </citation>
    <scope>NUCLEOTIDE SEQUENCE</scope>
    <source>
        <tissue evidence="7">Leaf</tissue>
    </source>
</reference>
<dbReference type="PROSITE" id="PS50927">
    <property type="entry name" value="BULB_LECTIN"/>
    <property type="match status" value="1"/>
</dbReference>
<dbReference type="FunFam" id="2.90.10.10:FF:000026">
    <property type="entry name" value="Serine/threonine-protein kinase"/>
    <property type="match status" value="1"/>
</dbReference>
<dbReference type="PANTHER" id="PTHR47976:SF49">
    <property type="entry name" value="RECEPTOR-LIKE SERINE_THREONINE-PROTEIN KINASE"/>
    <property type="match status" value="1"/>
</dbReference>
<dbReference type="InterPro" id="IPR000858">
    <property type="entry name" value="S_locus_glycoprot_dom"/>
</dbReference>
<organism evidence="7 8">
    <name type="scientific">Castanea mollissima</name>
    <name type="common">Chinese chestnut</name>
    <dbReference type="NCBI Taxonomy" id="60419"/>
    <lineage>
        <taxon>Eukaryota</taxon>
        <taxon>Viridiplantae</taxon>
        <taxon>Streptophyta</taxon>
        <taxon>Embryophyta</taxon>
        <taxon>Tracheophyta</taxon>
        <taxon>Spermatophyta</taxon>
        <taxon>Magnoliopsida</taxon>
        <taxon>eudicotyledons</taxon>
        <taxon>Gunneridae</taxon>
        <taxon>Pentapetalae</taxon>
        <taxon>rosids</taxon>
        <taxon>fabids</taxon>
        <taxon>Fagales</taxon>
        <taxon>Fagaceae</taxon>
        <taxon>Castanea</taxon>
    </lineage>
</organism>
<dbReference type="InterPro" id="IPR011009">
    <property type="entry name" value="Kinase-like_dom_sf"/>
</dbReference>